<feature type="region of interest" description="Disordered" evidence="1">
    <location>
        <begin position="1"/>
        <end position="52"/>
    </location>
</feature>
<dbReference type="Proteomes" id="UP001160499">
    <property type="component" value="Unassembled WGS sequence"/>
</dbReference>
<gene>
    <name evidence="2" type="ORF">M2283_008820</name>
</gene>
<comment type="caution">
    <text evidence="2">The sequence shown here is derived from an EMBL/GenBank/DDBJ whole genome shotgun (WGS) entry which is preliminary data.</text>
</comment>
<reference evidence="2 3" key="1">
    <citation type="submission" date="2023-04" db="EMBL/GenBank/DDBJ databases">
        <title>Forest soil microbial communities from Buena Vista Peninsula, Colon Province, Panama.</title>
        <authorList>
            <person name="Bouskill N."/>
        </authorList>
    </citation>
    <scope>NUCLEOTIDE SEQUENCE [LARGE SCALE GENOMIC DNA]</scope>
    <source>
        <strain evidence="2 3">GGS1</strain>
    </source>
</reference>
<evidence type="ECO:0000313" key="2">
    <source>
        <dbReference type="EMBL" id="MDH6221473.1"/>
    </source>
</evidence>
<dbReference type="EMBL" id="JARXVH010000023">
    <property type="protein sequence ID" value="MDH6221473.1"/>
    <property type="molecule type" value="Genomic_DNA"/>
</dbReference>
<name>A0ABT6LZ13_9ACTN</name>
<evidence type="ECO:0000313" key="3">
    <source>
        <dbReference type="Proteomes" id="UP001160499"/>
    </source>
</evidence>
<accession>A0ABT6LZ13</accession>
<protein>
    <recommendedName>
        <fullName evidence="4">SalK</fullName>
    </recommendedName>
</protein>
<proteinExistence type="predicted"/>
<organism evidence="2 3">
    <name type="scientific">Streptomyces pseudovenezuelae</name>
    <dbReference type="NCBI Taxonomy" id="67350"/>
    <lineage>
        <taxon>Bacteria</taxon>
        <taxon>Bacillati</taxon>
        <taxon>Actinomycetota</taxon>
        <taxon>Actinomycetes</taxon>
        <taxon>Kitasatosporales</taxon>
        <taxon>Streptomycetaceae</taxon>
        <taxon>Streptomyces</taxon>
        <taxon>Streptomyces aurantiacus group</taxon>
    </lineage>
</organism>
<keyword evidence="3" id="KW-1185">Reference proteome</keyword>
<evidence type="ECO:0008006" key="4">
    <source>
        <dbReference type="Google" id="ProtNLM"/>
    </source>
</evidence>
<feature type="compositionally biased region" description="Basic and acidic residues" evidence="1">
    <location>
        <begin position="1"/>
        <end position="13"/>
    </location>
</feature>
<feature type="compositionally biased region" description="Low complexity" evidence="1">
    <location>
        <begin position="33"/>
        <end position="52"/>
    </location>
</feature>
<evidence type="ECO:0000256" key="1">
    <source>
        <dbReference type="SAM" id="MobiDB-lite"/>
    </source>
</evidence>
<sequence>MPEKRGTRSRVTEGEAPIVSTKPTSSATDRPARTAQPSRASAAAKASPAAIKPAPVDPHFRIADAATFGKITSDSRHAAAAYFYLELDCLVHCAGLVAADFFARPQLYTALGRPPLAPALAELAARCGSDERIPNQAQRDAIYLPLFGRTAHVRDHGKGDFPRLRDALIAAASAYAERVFDTGEEMLRERVRTEHRPLRDYLQGLAGDALEWSSQSALAGAARDRAYPILRNEGVCAIFGISTPPGERWPYLPDSNGDKLIEEVTRTLAPAQPPLTREQFSNRQRAAVRGAEALIAVIDYTEDGSAEELASLITRCYTWGSALASVNSGPQGATPPLAEG</sequence>